<evidence type="ECO:0000256" key="2">
    <source>
        <dbReference type="ARBA" id="ARBA00022692"/>
    </source>
</evidence>
<keyword evidence="2 7" id="KW-0812">Transmembrane</keyword>
<evidence type="ECO:0000256" key="6">
    <source>
        <dbReference type="ARBA" id="ARBA00023180"/>
    </source>
</evidence>
<keyword evidence="6" id="KW-0325">Glycoprotein</keyword>
<dbReference type="RefSeq" id="WP_262095943.1">
    <property type="nucleotide sequence ID" value="NZ_JAOEGN010000005.1"/>
</dbReference>
<evidence type="ECO:0000256" key="1">
    <source>
        <dbReference type="ARBA" id="ARBA00004141"/>
    </source>
</evidence>
<evidence type="ECO:0000256" key="3">
    <source>
        <dbReference type="ARBA" id="ARBA00022729"/>
    </source>
</evidence>
<feature type="domain" description="Yip1" evidence="8">
    <location>
        <begin position="492"/>
        <end position="664"/>
    </location>
</feature>
<keyword evidence="3" id="KW-0732">Signal</keyword>
<feature type="transmembrane region" description="Helical" evidence="7">
    <location>
        <begin position="646"/>
        <end position="670"/>
    </location>
</feature>
<evidence type="ECO:0000313" key="10">
    <source>
        <dbReference type="Proteomes" id="UP001209076"/>
    </source>
</evidence>
<name>A0ABT2PUS1_9MOLU</name>
<gene>
    <name evidence="9" type="ORF">N7603_03400</name>
</gene>
<dbReference type="Gene3D" id="2.120.10.30">
    <property type="entry name" value="TolB, C-terminal domain"/>
    <property type="match status" value="1"/>
</dbReference>
<protein>
    <submittedName>
        <fullName evidence="9">YIP1 family protein</fullName>
    </submittedName>
</protein>
<feature type="transmembrane region" description="Helical" evidence="7">
    <location>
        <begin position="428"/>
        <end position="445"/>
    </location>
</feature>
<organism evidence="9 10">
    <name type="scientific">Paracholeplasma vituli</name>
    <dbReference type="NCBI Taxonomy" id="69473"/>
    <lineage>
        <taxon>Bacteria</taxon>
        <taxon>Bacillati</taxon>
        <taxon>Mycoplasmatota</taxon>
        <taxon>Mollicutes</taxon>
        <taxon>Acholeplasmatales</taxon>
        <taxon>Acholeplasmataceae</taxon>
        <taxon>Paracholeplasma</taxon>
    </lineage>
</organism>
<dbReference type="InterPro" id="IPR011990">
    <property type="entry name" value="TPR-like_helical_dom_sf"/>
</dbReference>
<evidence type="ECO:0000256" key="5">
    <source>
        <dbReference type="ARBA" id="ARBA00023136"/>
    </source>
</evidence>
<dbReference type="InterPro" id="IPR011042">
    <property type="entry name" value="6-blade_b-propeller_TolB-like"/>
</dbReference>
<feature type="transmembrane region" description="Helical" evidence="7">
    <location>
        <begin position="582"/>
        <end position="607"/>
    </location>
</feature>
<keyword evidence="5 7" id="KW-0472">Membrane</keyword>
<feature type="transmembrane region" description="Helical" evidence="7">
    <location>
        <begin position="552"/>
        <end position="570"/>
    </location>
</feature>
<evidence type="ECO:0000256" key="4">
    <source>
        <dbReference type="ARBA" id="ARBA00022989"/>
    </source>
</evidence>
<reference evidence="10" key="1">
    <citation type="submission" date="2023-07" db="EMBL/GenBank/DDBJ databases">
        <title>Novel Mycoplasma species identified in domestic and wild animals.</title>
        <authorList>
            <person name="Volokhov D.V."/>
            <person name="Furtak V.A."/>
            <person name="Zagorodnyaya T.A."/>
        </authorList>
    </citation>
    <scope>NUCLEOTIDE SEQUENCE [LARGE SCALE GENOMIC DNA]</scope>
    <source>
        <strain evidence="10">92-19</strain>
    </source>
</reference>
<keyword evidence="4 7" id="KW-1133">Transmembrane helix</keyword>
<dbReference type="Proteomes" id="UP001209076">
    <property type="component" value="Unassembled WGS sequence"/>
</dbReference>
<dbReference type="InterPro" id="IPR015943">
    <property type="entry name" value="WD40/YVTN_repeat-like_dom_sf"/>
</dbReference>
<dbReference type="Gene3D" id="1.25.40.10">
    <property type="entry name" value="Tetratricopeptide repeat domain"/>
    <property type="match status" value="1"/>
</dbReference>
<proteinExistence type="predicted"/>
<dbReference type="PANTHER" id="PTHR10680">
    <property type="entry name" value="PEPTIDYL-GLYCINE ALPHA-AMIDATING MONOOXYGENASE"/>
    <property type="match status" value="1"/>
</dbReference>
<evidence type="ECO:0000259" key="8">
    <source>
        <dbReference type="Pfam" id="PF04893"/>
    </source>
</evidence>
<accession>A0ABT2PUS1</accession>
<feature type="transmembrane region" description="Helical" evidence="7">
    <location>
        <begin position="613"/>
        <end position="634"/>
    </location>
</feature>
<feature type="transmembrane region" description="Helical" evidence="7">
    <location>
        <begin position="513"/>
        <end position="532"/>
    </location>
</feature>
<evidence type="ECO:0000256" key="7">
    <source>
        <dbReference type="SAM" id="Phobius"/>
    </source>
</evidence>
<dbReference type="SUPFAM" id="SSF48452">
    <property type="entry name" value="TPR-like"/>
    <property type="match status" value="1"/>
</dbReference>
<evidence type="ECO:0000313" key="9">
    <source>
        <dbReference type="EMBL" id="MCU0104695.1"/>
    </source>
</evidence>
<comment type="subcellular location">
    <subcellularLocation>
        <location evidence="1">Membrane</location>
        <topology evidence="1">Multi-pass membrane protein</topology>
    </subcellularLocation>
</comment>
<dbReference type="Pfam" id="PF04893">
    <property type="entry name" value="Yip1"/>
    <property type="match status" value="1"/>
</dbReference>
<keyword evidence="10" id="KW-1185">Reference proteome</keyword>
<dbReference type="SUPFAM" id="SSF101898">
    <property type="entry name" value="NHL repeat"/>
    <property type="match status" value="1"/>
</dbReference>
<sequence length="690" mass="77767">MRKLKGLILILIVSMTLMLFNQKTFASPATFYTMTLNAKGRYVRTQDAYLPDKTNMSLGLKAPEDMIFDEDNHLWIADTGNARIVKYDTYTNSVLGTLTYPEFVTPKGVFVSSRGIYVADSTAKAVFRFDSGMNFVEKYTQPTAISFGDTPFAPSKIVVDNRGNMYIYGEGVNSGIIQLSNRGEFLGYFTTNKIRLNPIQRFYQLIFSQEQFDDIAKRDPATFSSLFIDKNSMIYTTTMSTRFNAIKKHNTQGGNIFDESISGDDARDIYVDAQGIIYAGMQSGTIFVYDQQGRFIFSFGAGSSSTNEDVAGIFSKLAAIAIRNDGRIFALDDQKAFLQSFEPTDYANKIYQAINLYETRQYEAAIDAWNEVLELNQMSVIAHNKIGESYLQIEMYDEAMKHFKLAGNRDGYSVASWEVRNVNIQNSLGLVIILGVSLFAIYTVLKYVDKKTGTYVLPNGETAHGPGKISTYMTPMKNVFKMKFIADLLMIFKVMRHPVDSYYDIKVGKKGSMIAALTIYLVLFLVFINYSANKGFIYQYVAPEDLDITALVLGYFSLTILFVITNYLDTSINDGIGTLKNIFLMFIYSLGPLLIAFAATTALSFVLTQDEVFFLDITMNVGWVWTGILIFIGISETHQYTGKQTLRSIIMSILFLLILAIVLIIIISMWQQLYLFIEAIVKEAIRNVTN</sequence>
<comment type="caution">
    <text evidence="9">The sequence shown here is derived from an EMBL/GenBank/DDBJ whole genome shotgun (WGS) entry which is preliminary data.</text>
</comment>
<dbReference type="EMBL" id="JAOEGN010000005">
    <property type="protein sequence ID" value="MCU0104695.1"/>
    <property type="molecule type" value="Genomic_DNA"/>
</dbReference>
<dbReference type="Gene3D" id="2.130.10.10">
    <property type="entry name" value="YVTN repeat-like/Quinoprotein amine dehydrogenase"/>
    <property type="match status" value="1"/>
</dbReference>
<dbReference type="InterPro" id="IPR006977">
    <property type="entry name" value="Yip1_dom"/>
</dbReference>
<dbReference type="PANTHER" id="PTHR10680:SF28">
    <property type="entry name" value="SMP-30_GLUCONOLACTONASE_LRE-LIKE REGION DOMAIN-CONTAINING PROTEIN"/>
    <property type="match status" value="1"/>
</dbReference>